<evidence type="ECO:0000313" key="3">
    <source>
        <dbReference type="Proteomes" id="UP000198916"/>
    </source>
</evidence>
<dbReference type="STRING" id="332977.SAMN05421740_104100"/>
<dbReference type="AlphaFoldDB" id="A0A1H7NT97"/>
<organism evidence="2 3">
    <name type="scientific">Parapedobacter koreensis</name>
    <dbReference type="NCBI Taxonomy" id="332977"/>
    <lineage>
        <taxon>Bacteria</taxon>
        <taxon>Pseudomonadati</taxon>
        <taxon>Bacteroidota</taxon>
        <taxon>Sphingobacteriia</taxon>
        <taxon>Sphingobacteriales</taxon>
        <taxon>Sphingobacteriaceae</taxon>
        <taxon>Parapedobacter</taxon>
    </lineage>
</organism>
<keyword evidence="3" id="KW-1185">Reference proteome</keyword>
<dbReference type="Proteomes" id="UP000198916">
    <property type="component" value="Unassembled WGS sequence"/>
</dbReference>
<reference evidence="3" key="1">
    <citation type="submission" date="2016-10" db="EMBL/GenBank/DDBJ databases">
        <authorList>
            <person name="Varghese N."/>
            <person name="Submissions S."/>
        </authorList>
    </citation>
    <scope>NUCLEOTIDE SEQUENCE [LARGE SCALE GENOMIC DNA]</scope>
    <source>
        <strain evidence="3">Jip14</strain>
    </source>
</reference>
<feature type="domain" description="Actin-like protein N-terminal" evidence="1">
    <location>
        <begin position="6"/>
        <end position="141"/>
    </location>
</feature>
<evidence type="ECO:0000259" key="1">
    <source>
        <dbReference type="Pfam" id="PF17989"/>
    </source>
</evidence>
<gene>
    <name evidence="2" type="ORF">SAMN05421740_104100</name>
</gene>
<accession>A0A1H7NT97</accession>
<protein>
    <recommendedName>
        <fullName evidence="1">Actin-like protein N-terminal domain-containing protein</fullName>
    </recommendedName>
</protein>
<evidence type="ECO:0000313" key="2">
    <source>
        <dbReference type="EMBL" id="SEL26840.1"/>
    </source>
</evidence>
<proteinExistence type="predicted"/>
<sequence>MYSIQSFSSLVENNNTVLTNTSKDLLHGLKILHNDKWYICGDLALNEGQSPHKIINSSPDDTDYQLLGKAALILVQSAVEQPITVTTGFPYSTYHIYKEKAAAFFKQTHLLDFDASTFNNGGKKKAVLEVQNVDVIPEIVGCTIGIRKGETQATGSFFVLSCGFGTFESILSTDSGIIEQTMVSTHGIRYAVNILINELRSKYYLEFRNAHLFDDAFQRGYVYLNRQNIDLREIRRNAIQTYYNEVISPNLRNVITDANLMKTNRIYLCGGAMYYQDLIDCFRNEFEGIAQLEVLDNPETLASTGYALNSLRVAHGKRKSAVGIDIGNATTIVTNFDDEETKTY</sequence>
<name>A0A1H7NT97_9SPHI</name>
<dbReference type="RefSeq" id="WP_090605615.1">
    <property type="nucleotide sequence ID" value="NZ_FNZR01000004.1"/>
</dbReference>
<dbReference type="EMBL" id="FNZR01000004">
    <property type="protein sequence ID" value="SEL26840.1"/>
    <property type="molecule type" value="Genomic_DNA"/>
</dbReference>
<dbReference type="InterPro" id="IPR040607">
    <property type="entry name" value="ALP_N"/>
</dbReference>
<dbReference type="OrthoDB" id="627216at2"/>
<dbReference type="SUPFAM" id="SSF53067">
    <property type="entry name" value="Actin-like ATPase domain"/>
    <property type="match status" value="2"/>
</dbReference>
<dbReference type="Pfam" id="PF17989">
    <property type="entry name" value="ALP_N"/>
    <property type="match status" value="1"/>
</dbReference>
<dbReference type="Gene3D" id="3.30.420.40">
    <property type="match status" value="2"/>
</dbReference>
<dbReference type="InterPro" id="IPR043129">
    <property type="entry name" value="ATPase_NBD"/>
</dbReference>